<dbReference type="SUPFAM" id="SSF52540">
    <property type="entry name" value="P-loop containing nucleoside triphosphate hydrolases"/>
    <property type="match status" value="8"/>
</dbReference>
<evidence type="ECO:0000256" key="3">
    <source>
        <dbReference type="ARBA" id="ARBA00022737"/>
    </source>
</evidence>
<feature type="coiled-coil region" evidence="5">
    <location>
        <begin position="1010"/>
        <end position="1055"/>
    </location>
</feature>
<dbReference type="GO" id="GO:0000278">
    <property type="term" value="P:mitotic cell cycle"/>
    <property type="evidence" value="ECO:0007669"/>
    <property type="project" value="TreeGrafter"/>
</dbReference>
<dbReference type="GO" id="GO:0005737">
    <property type="term" value="C:cytoplasm"/>
    <property type="evidence" value="ECO:0007669"/>
    <property type="project" value="UniProtKB-SubCell"/>
</dbReference>
<dbReference type="SMART" id="SM00015">
    <property type="entry name" value="IQ"/>
    <property type="match status" value="46"/>
</dbReference>
<feature type="region of interest" description="Disordered" evidence="6">
    <location>
        <begin position="67"/>
        <end position="103"/>
    </location>
</feature>
<evidence type="ECO:0000256" key="5">
    <source>
        <dbReference type="SAM" id="Coils"/>
    </source>
</evidence>
<dbReference type="PANTHER" id="PTHR22706:SF1">
    <property type="entry name" value="ASSEMBLY FACTOR FOR SPINDLE MICROTUBULES"/>
    <property type="match status" value="1"/>
</dbReference>
<keyword evidence="2" id="KW-0963">Cytoplasm</keyword>
<evidence type="ECO:0000256" key="1">
    <source>
        <dbReference type="ARBA" id="ARBA00004496"/>
    </source>
</evidence>
<dbReference type="Gene3D" id="1.20.5.190">
    <property type="match status" value="15"/>
</dbReference>
<feature type="compositionally biased region" description="Basic and acidic residues" evidence="6">
    <location>
        <begin position="70"/>
        <end position="89"/>
    </location>
</feature>
<dbReference type="CDD" id="cd21224">
    <property type="entry name" value="CH_ASPM_rpt2"/>
    <property type="match status" value="1"/>
</dbReference>
<proteinExistence type="predicted"/>
<dbReference type="Gene3D" id="1.10.418.10">
    <property type="entry name" value="Calponin-like domain"/>
    <property type="match status" value="1"/>
</dbReference>
<dbReference type="InterPro" id="IPR022613">
    <property type="entry name" value="CH_CAMSAP_2"/>
</dbReference>
<dbReference type="Proteomes" id="UP000762676">
    <property type="component" value="Unassembled WGS sequence"/>
</dbReference>
<feature type="domain" description="CASAMP second calponin-homology" evidence="7">
    <location>
        <begin position="19"/>
        <end position="68"/>
    </location>
</feature>
<keyword evidence="3" id="KW-0677">Repeat</keyword>
<gene>
    <name evidence="8" type="ORF">ElyMa_001730500</name>
</gene>
<evidence type="ECO:0000259" key="7">
    <source>
        <dbReference type="Pfam" id="PF11971"/>
    </source>
</evidence>
<dbReference type="InterPro" id="IPR027417">
    <property type="entry name" value="P-loop_NTPase"/>
</dbReference>
<name>A0AAV4K1R7_9GAST</name>
<dbReference type="GO" id="GO:0007051">
    <property type="term" value="P:spindle organization"/>
    <property type="evidence" value="ECO:0007669"/>
    <property type="project" value="TreeGrafter"/>
</dbReference>
<keyword evidence="4" id="KW-0112">Calmodulin-binding</keyword>
<dbReference type="Pfam" id="PF00612">
    <property type="entry name" value="IQ"/>
    <property type="match status" value="27"/>
</dbReference>
<keyword evidence="9" id="KW-1185">Reference proteome</keyword>
<dbReference type="SUPFAM" id="SSF47576">
    <property type="entry name" value="Calponin-homology domain, CH-domain"/>
    <property type="match status" value="1"/>
</dbReference>
<comment type="caution">
    <text evidence="8">The sequence shown here is derived from an EMBL/GenBank/DDBJ whole genome shotgun (WGS) entry which is preliminary data.</text>
</comment>
<dbReference type="InterPro" id="IPR016024">
    <property type="entry name" value="ARM-type_fold"/>
</dbReference>
<dbReference type="GO" id="GO:0005516">
    <property type="term" value="F:calmodulin binding"/>
    <property type="evidence" value="ECO:0007669"/>
    <property type="project" value="UniProtKB-KW"/>
</dbReference>
<evidence type="ECO:0000313" key="8">
    <source>
        <dbReference type="EMBL" id="GFS26811.1"/>
    </source>
</evidence>
<organism evidence="8 9">
    <name type="scientific">Elysia marginata</name>
    <dbReference type="NCBI Taxonomy" id="1093978"/>
    <lineage>
        <taxon>Eukaryota</taxon>
        <taxon>Metazoa</taxon>
        <taxon>Spiralia</taxon>
        <taxon>Lophotrochozoa</taxon>
        <taxon>Mollusca</taxon>
        <taxon>Gastropoda</taxon>
        <taxon>Heterobranchia</taxon>
        <taxon>Euthyneura</taxon>
        <taxon>Panpulmonata</taxon>
        <taxon>Sacoglossa</taxon>
        <taxon>Placobranchoidea</taxon>
        <taxon>Plakobranchidae</taxon>
        <taxon>Elysia</taxon>
    </lineage>
</organism>
<evidence type="ECO:0000256" key="6">
    <source>
        <dbReference type="SAM" id="MobiDB-lite"/>
    </source>
</evidence>
<accession>A0AAV4K1R7</accession>
<comment type="subcellular location">
    <subcellularLocation>
        <location evidence="1">Cytoplasm</location>
    </subcellularLocation>
</comment>
<sequence>MTLKRLVVVLVFVPGQHEAHKSFFSLHQVDNFTVSFSDGRALCCLVHHYHPALLPVERVKFQTSVSHQEAAAEKDEQEQKMRMLRRKEDGDADDSLDWGASGGGLLPGENDPEVYEELLANEKLNFKTLYEKVSALGGVPLMVKHADMSNTIPDEKVVSTYVSYLCARLLDIREEVRAARLIQMAWRRRLLRKALRERQRQTKAALTLQRWLRPMLVQRLADKREKAAKVLQAWVLSFLARQALKRLKQQQLEQAHRLQERAAVTLQRTWRDRQTRRALKQAAIVVQNAWRVHMAKRQLTCLKHAQKEASAVVIQKTIKGYLQRKRFEKLKQAALVLQSAWRANKARQELAAVREQVQHRASAVIQKHFRAYSARQNYLRLKLCAAMLQKTWRMVLAKRLVNKMKLERKERSAVILQKYFKGFRQRLKFYELIQATVTLQKTWRMVLAKRLVNKMKLERKERSAVILQKYFKGFWQRSKFYKLRQATVTLQSSWRRFLAQRLLNKMKSERRERSAVILQKHFKGFQQRSEFCKLRQATVTLQSSWRRFLAQRLLNKMKSERRERSAVILQKHFKGFLQRSEFCKLRQATVTLQSRWRRFLAQKRLAELRLEQETQAVTLIQSVWRAWSIRRSYWCKKSAAVCIQSFWRMCYVKQQFLKKRHAVLYIQSWYRANKQARDERGAYLKLRQSTIVVQSIWRGKRQRGKFLRAREATIVIQSCFRGHRRRLKFLALRLACVIIQRQYRASVERKKQQEEHRRKIQAANCIQNYFRRIQKQRQVRRVAAALLLQTLWRKVQAERWFRGQKAAAIVIQRRFRELYAAKTCRNEFLTTKKAAVKIQAAFRAYTEKKKYVKFLQTVVKVQSYVRRRQAQKLFTKKQMAVLLIQRKYRATKLSKVFRQAFLLIRNSAIKIQRFFRAIQQRRKVQKELILQRRAAVQIQAKYRSHKLKCKFLSLKKATICIQQRYRALKIGKEMHTMFEKTRWAAKVIQVWWRGCLRVKEARNVMEARRKEVEAERVQRLEAQRLEQERREEEVKIQLEKEAEEKRIELERWAEERMRERAVLLLQRSWRGYLVMQDFLMRENATILIQTHVRGFLARLAYKRTMKSVVYLQRRLKAWVCKRHFERANLAARIIQKRWREVLLGRKLRKEYLELRDTVVGLQALMRMKAQRQLFQNEVRLVTSVQKRWREILLGRKLRKEYLELRDTVVGLQALVRMKAQRQLFQNQIRLVTGVQALARKLIQRRKYLQLREKTTFLQQKVRAYQSMKRDRLAFLRIKHSAIKIQSVVRLWLAFKTVKREKSAVIIQASWRMHQQRVAFKQAYEAAQVLKSFMLIKQQQLELQARHKAATAIQTAFRAYRARHLQAQQEEAEHSAALVIVNFLRKVVSHKRRLQSRSAVVLQSAVRMFLERQKCLAVRRSVVFLQAALRGYMARKFVAGLRAEHEAATVIQAGVRGFLVRRKYRPALQEKLKAAQEHRVLQLASTKIQAWWRGYVLRRQIKSKKLVQARKRLEKANLSATEDKTLASRTASALDDLLKERDVAYLLEALMNLETATRLLPTCCERIVKANGVSVLYRLITSCNRSLPHMSLIQHTVSILLNLAKYEKTIQAVLDPEESIGTLLDLMQIYRDKGVIFYKSCMLLGILGLEPHRRAHILKYPGISERLQSINMVVLRKQKAAETRQTTLKKMAAVRTNFNCTLPVLTPSKSRRRPKVFPCWSTARDGLKEFEDPTTSINFVLNSLQIGPK</sequence>
<dbReference type="EMBL" id="BMAT01003505">
    <property type="protein sequence ID" value="GFS26811.1"/>
    <property type="molecule type" value="Genomic_DNA"/>
</dbReference>
<reference evidence="8 9" key="1">
    <citation type="journal article" date="2021" name="Elife">
        <title>Chloroplast acquisition without the gene transfer in kleptoplastic sea slugs, Plakobranchus ocellatus.</title>
        <authorList>
            <person name="Maeda T."/>
            <person name="Takahashi S."/>
            <person name="Yoshida T."/>
            <person name="Shimamura S."/>
            <person name="Takaki Y."/>
            <person name="Nagai Y."/>
            <person name="Toyoda A."/>
            <person name="Suzuki Y."/>
            <person name="Arimoto A."/>
            <person name="Ishii H."/>
            <person name="Satoh N."/>
            <person name="Nishiyama T."/>
            <person name="Hasebe M."/>
            <person name="Maruyama T."/>
            <person name="Minagawa J."/>
            <person name="Obokata J."/>
            <person name="Shigenobu S."/>
        </authorList>
    </citation>
    <scope>NUCLEOTIDE SEQUENCE [LARGE SCALE GENOMIC DNA]</scope>
</reference>
<dbReference type="SUPFAM" id="SSF48371">
    <property type="entry name" value="ARM repeat"/>
    <property type="match status" value="1"/>
</dbReference>
<dbReference type="InterPro" id="IPR000048">
    <property type="entry name" value="IQ_motif_EF-hand-BS"/>
</dbReference>
<dbReference type="GO" id="GO:0051295">
    <property type="term" value="P:establishment of meiotic spindle localization"/>
    <property type="evidence" value="ECO:0007669"/>
    <property type="project" value="TreeGrafter"/>
</dbReference>
<dbReference type="GO" id="GO:0000922">
    <property type="term" value="C:spindle pole"/>
    <property type="evidence" value="ECO:0007669"/>
    <property type="project" value="TreeGrafter"/>
</dbReference>
<dbReference type="InterPro" id="IPR051185">
    <property type="entry name" value="ASPM"/>
</dbReference>
<keyword evidence="5" id="KW-0175">Coiled coil</keyword>
<evidence type="ECO:0000313" key="9">
    <source>
        <dbReference type="Proteomes" id="UP000762676"/>
    </source>
</evidence>
<dbReference type="PROSITE" id="PS50096">
    <property type="entry name" value="IQ"/>
    <property type="match status" value="28"/>
</dbReference>
<evidence type="ECO:0000256" key="4">
    <source>
        <dbReference type="ARBA" id="ARBA00022860"/>
    </source>
</evidence>
<dbReference type="InterPro" id="IPR036872">
    <property type="entry name" value="CH_dom_sf"/>
</dbReference>
<evidence type="ECO:0000256" key="2">
    <source>
        <dbReference type="ARBA" id="ARBA00022490"/>
    </source>
</evidence>
<dbReference type="PANTHER" id="PTHR22706">
    <property type="entry name" value="ASSEMBLY FACTOR FOR SPINDLE MICROTUBULES"/>
    <property type="match status" value="1"/>
</dbReference>
<dbReference type="Pfam" id="PF11971">
    <property type="entry name" value="CAMSAP_CH"/>
    <property type="match status" value="1"/>
</dbReference>
<protein>
    <submittedName>
        <fullName evidence="8">Abnormal spindle-like microcephaly-associated protein homolog</fullName>
    </submittedName>
</protein>